<dbReference type="SUPFAM" id="SSF55347">
    <property type="entry name" value="Glyceraldehyde-3-phosphate dehydrogenase-like, C-terminal domain"/>
    <property type="match status" value="1"/>
</dbReference>
<dbReference type="SUPFAM" id="SSF51735">
    <property type="entry name" value="NAD(P)-binding Rossmann-fold domains"/>
    <property type="match status" value="1"/>
</dbReference>
<dbReference type="Proteomes" id="UP000094313">
    <property type="component" value="Chromosome"/>
</dbReference>
<dbReference type="InterPro" id="IPR036291">
    <property type="entry name" value="NAD(P)-bd_dom_sf"/>
</dbReference>
<gene>
    <name evidence="3" type="ORF">BFS30_25275</name>
</gene>
<dbReference type="KEGG" id="psty:BFS30_25275"/>
<dbReference type="GO" id="GO:0000166">
    <property type="term" value="F:nucleotide binding"/>
    <property type="evidence" value="ECO:0007669"/>
    <property type="project" value="InterPro"/>
</dbReference>
<dbReference type="OrthoDB" id="9763611at2"/>
<reference evidence="3 4" key="1">
    <citation type="submission" date="2016-08" db="EMBL/GenBank/DDBJ databases">
        <authorList>
            <person name="Seilhamer J.J."/>
        </authorList>
    </citation>
    <scope>NUCLEOTIDE SEQUENCE [LARGE SCALE GENOMIC DNA]</scope>
    <source>
        <strain evidence="3 4">DX4</strain>
    </source>
</reference>
<dbReference type="EMBL" id="CP017141">
    <property type="protein sequence ID" value="AOM80182.1"/>
    <property type="molecule type" value="Genomic_DNA"/>
</dbReference>
<proteinExistence type="predicted"/>
<evidence type="ECO:0000313" key="3">
    <source>
        <dbReference type="EMBL" id="AOM80182.1"/>
    </source>
</evidence>
<dbReference type="Pfam" id="PF01408">
    <property type="entry name" value="GFO_IDH_MocA"/>
    <property type="match status" value="1"/>
</dbReference>
<sequence length="427" mass="48429">MNRRDFIDKSLKAGLAFTIVPRSVLGGTGFIAPSDRINLGYIGVGKQSYGLMNQLSRCKEVLVQAACDVDARKLNNFLSETNKTQTDLGKPSTQIKGYELYRELLERKDIDAVVIATPDHWHAQIAVDAAKAGKEIYCEKPLASTIDEGRAMVEAARKYKRVFQTGSMQRSSFNFRQAVELVRNGYIGEIKEVNVSIGEPVKQCDLPTMPVPKGLNWDMWVGPSMYRGYHPILAPEFGDPSWAGWRWYRDFGGGYVADWGAHMFDIVQWALDMDSSGPILFVPPKKTAAQNGLSYVYKSGIKVNHVLWGEHNAIQFIGTEGKIEVSRSFIRTSQDKLASLKFSDQDKRVYFSDNHYQDWIDAIKKRSQPICDVEIGHRTSTICNAVNIAYELQKDLRWNPKKEEFDHAYANALRSRPYRGDWDFNAF</sequence>
<dbReference type="PANTHER" id="PTHR43818">
    <property type="entry name" value="BCDNA.GH03377"/>
    <property type="match status" value="1"/>
</dbReference>
<dbReference type="RefSeq" id="WP_069381844.1">
    <property type="nucleotide sequence ID" value="NZ_CP017141.1"/>
</dbReference>
<dbReference type="InterPro" id="IPR000683">
    <property type="entry name" value="Gfo/Idh/MocA-like_OxRdtase_N"/>
</dbReference>
<dbReference type="InterPro" id="IPR050463">
    <property type="entry name" value="Gfo/Idh/MocA_oxidrdct_glycsds"/>
</dbReference>
<accession>A0A1D7QNC9</accession>
<protein>
    <submittedName>
        <fullName evidence="3">Oxidoreductase</fullName>
    </submittedName>
</protein>
<dbReference type="PANTHER" id="PTHR43818:SF5">
    <property type="entry name" value="OXIDOREDUCTASE FAMILY PROTEIN"/>
    <property type="match status" value="1"/>
</dbReference>
<feature type="domain" description="Gfo/Idh/MocA-like oxidoreductase bacterial type C-terminal" evidence="2">
    <location>
        <begin position="203"/>
        <end position="423"/>
    </location>
</feature>
<evidence type="ECO:0000259" key="1">
    <source>
        <dbReference type="Pfam" id="PF01408"/>
    </source>
</evidence>
<evidence type="ECO:0000259" key="2">
    <source>
        <dbReference type="Pfam" id="PF19051"/>
    </source>
</evidence>
<organism evidence="3 4">
    <name type="scientific">Pedobacter steynii</name>
    <dbReference type="NCBI Taxonomy" id="430522"/>
    <lineage>
        <taxon>Bacteria</taxon>
        <taxon>Pseudomonadati</taxon>
        <taxon>Bacteroidota</taxon>
        <taxon>Sphingobacteriia</taxon>
        <taxon>Sphingobacteriales</taxon>
        <taxon>Sphingobacteriaceae</taxon>
        <taxon>Pedobacter</taxon>
    </lineage>
</organism>
<evidence type="ECO:0000313" key="4">
    <source>
        <dbReference type="Proteomes" id="UP000094313"/>
    </source>
</evidence>
<feature type="domain" description="Gfo/Idh/MocA-like oxidoreductase N-terminal" evidence="1">
    <location>
        <begin position="38"/>
        <end position="166"/>
    </location>
</feature>
<dbReference type="Gene3D" id="3.30.360.10">
    <property type="entry name" value="Dihydrodipicolinate Reductase, domain 2"/>
    <property type="match status" value="1"/>
</dbReference>
<keyword evidence="4" id="KW-1185">Reference proteome</keyword>
<dbReference type="Pfam" id="PF19051">
    <property type="entry name" value="GFO_IDH_MocA_C2"/>
    <property type="match status" value="1"/>
</dbReference>
<dbReference type="AlphaFoldDB" id="A0A1D7QNC9"/>
<dbReference type="Gene3D" id="3.40.50.720">
    <property type="entry name" value="NAD(P)-binding Rossmann-like Domain"/>
    <property type="match status" value="1"/>
</dbReference>
<dbReference type="InterPro" id="IPR043906">
    <property type="entry name" value="Gfo/Idh/MocA_OxRdtase_bact_C"/>
</dbReference>
<name>A0A1D7QNC9_9SPHI</name>